<evidence type="ECO:0000313" key="2">
    <source>
        <dbReference type="EMBL" id="HJG88765.1"/>
    </source>
</evidence>
<dbReference type="RefSeq" id="WP_273305803.1">
    <property type="nucleotide sequence ID" value="NZ_DYUD01000015.1"/>
</dbReference>
<dbReference type="Proteomes" id="UP000757103">
    <property type="component" value="Unassembled WGS sequence"/>
</dbReference>
<dbReference type="PROSITE" id="PS51257">
    <property type="entry name" value="PROKAR_LIPOPROTEIN"/>
    <property type="match status" value="1"/>
</dbReference>
<reference evidence="2" key="1">
    <citation type="journal article" date="2021" name="PeerJ">
        <title>Extensive microbial diversity within the chicken gut microbiome revealed by metagenomics and culture.</title>
        <authorList>
            <person name="Gilroy R."/>
            <person name="Ravi A."/>
            <person name="Getino M."/>
            <person name="Pursley I."/>
            <person name="Horton D.L."/>
            <person name="Alikhan N.F."/>
            <person name="Baker D."/>
            <person name="Gharbi K."/>
            <person name="Hall N."/>
            <person name="Watson M."/>
            <person name="Adriaenssens E.M."/>
            <person name="Foster-Nyarko E."/>
            <person name="Jarju S."/>
            <person name="Secka A."/>
            <person name="Antonio M."/>
            <person name="Oren A."/>
            <person name="Chaudhuri R.R."/>
            <person name="La Ragione R."/>
            <person name="Hildebrand F."/>
            <person name="Pallen M.J."/>
        </authorList>
    </citation>
    <scope>NUCLEOTIDE SEQUENCE</scope>
    <source>
        <strain evidence="2">CHK121-7720</strain>
    </source>
</reference>
<feature type="signal peptide" evidence="1">
    <location>
        <begin position="1"/>
        <end position="21"/>
    </location>
</feature>
<dbReference type="EMBL" id="DYUD01000015">
    <property type="protein sequence ID" value="HJG88765.1"/>
    <property type="molecule type" value="Genomic_DNA"/>
</dbReference>
<gene>
    <name evidence="2" type="ORF">K8U91_04715</name>
</gene>
<evidence type="ECO:0000256" key="1">
    <source>
        <dbReference type="SAM" id="SignalP"/>
    </source>
</evidence>
<keyword evidence="1" id="KW-0732">Signal</keyword>
<dbReference type="Pfam" id="PF12741">
    <property type="entry name" value="SusD-like"/>
    <property type="match status" value="1"/>
</dbReference>
<protein>
    <submittedName>
        <fullName evidence="2">SusD/RagB family nutrient-binding outer membrane lipoprotein</fullName>
    </submittedName>
</protein>
<proteinExistence type="predicted"/>
<keyword evidence="2" id="KW-0449">Lipoprotein</keyword>
<sequence length="566" mass="62981">MKRTIYSSVFALAAAVTLVGCGDPLLDDLNSNIEVGSGDLSIAETYEQAAGMFLTAQQKMHDVGAANGPHVYQVQFNIHIDNYSGYMAGTQNFSGNLPSTYRYFAQYCDGPKASFFNVAQATLPVMRSAGQLNLREIGAMCNIMYCFSALELSDVYGPFPWTDYKNDVQEPPVTYEPMDQIYDSLFVNLKDAGEVLKKFSSTSQEHQDTINTILAQYDKICGNVDTWRQFANSIRLRMAMRMSNVAPDRAKTEAESAINDGLIEKNIEYNTMAINGTNHPLAFISILWNDTRMNASLENIMKRLKVPFMEKIFDKNSGDIRNENGEITMTAGSEIVGVPAGIQLTPRDDNNQYTKFSGVSSAFANIPLAIFKLSERYFLQAEAALRWNIGGSLNTNYRDGIIAMFEDFDIDRSDPILTEYRTQESADTSIDYVDPHNARNNKKGLLTVGVAISSSDDARTKLEKIITQKWLSMFPMGLEAWNDLRRTGFPRIFPVNDIGDGSLGNGRMIRRIPWNMTDAAAAQDVNTTGLQALGGSNLMRTTLWWDVPDPSGLGDNRRWETEAAGN</sequence>
<dbReference type="SUPFAM" id="SSF48452">
    <property type="entry name" value="TPR-like"/>
    <property type="match status" value="1"/>
</dbReference>
<dbReference type="Gene3D" id="1.25.40.390">
    <property type="match status" value="1"/>
</dbReference>
<dbReference type="AlphaFoldDB" id="A0A921MR26"/>
<accession>A0A921MR26</accession>
<comment type="caution">
    <text evidence="2">The sequence shown here is derived from an EMBL/GenBank/DDBJ whole genome shotgun (WGS) entry which is preliminary data.</text>
</comment>
<name>A0A921MR26_9BACT</name>
<organism evidence="2 3">
    <name type="scientific">Barnesiella viscericola</name>
    <dbReference type="NCBI Taxonomy" id="397865"/>
    <lineage>
        <taxon>Bacteria</taxon>
        <taxon>Pseudomonadati</taxon>
        <taxon>Bacteroidota</taxon>
        <taxon>Bacteroidia</taxon>
        <taxon>Bacteroidales</taxon>
        <taxon>Barnesiellaceae</taxon>
        <taxon>Barnesiella</taxon>
    </lineage>
</organism>
<dbReference type="InterPro" id="IPR024302">
    <property type="entry name" value="SusD-like"/>
</dbReference>
<dbReference type="InterPro" id="IPR011990">
    <property type="entry name" value="TPR-like_helical_dom_sf"/>
</dbReference>
<reference evidence="2" key="2">
    <citation type="submission" date="2021-09" db="EMBL/GenBank/DDBJ databases">
        <authorList>
            <person name="Gilroy R."/>
        </authorList>
    </citation>
    <scope>NUCLEOTIDE SEQUENCE</scope>
    <source>
        <strain evidence="2">CHK121-7720</strain>
    </source>
</reference>
<feature type="chain" id="PRO_5036973225" evidence="1">
    <location>
        <begin position="22"/>
        <end position="566"/>
    </location>
</feature>
<evidence type="ECO:0000313" key="3">
    <source>
        <dbReference type="Proteomes" id="UP000757103"/>
    </source>
</evidence>